<dbReference type="InterPro" id="IPR008271">
    <property type="entry name" value="Ser/Thr_kinase_AS"/>
</dbReference>
<comment type="catalytic activity">
    <reaction evidence="8">
        <text>L-seryl-[protein] + ATP = O-phospho-L-seryl-[protein] + ADP + H(+)</text>
        <dbReference type="Rhea" id="RHEA:17989"/>
        <dbReference type="Rhea" id="RHEA-COMP:9863"/>
        <dbReference type="Rhea" id="RHEA-COMP:11604"/>
        <dbReference type="ChEBI" id="CHEBI:15378"/>
        <dbReference type="ChEBI" id="CHEBI:29999"/>
        <dbReference type="ChEBI" id="CHEBI:30616"/>
        <dbReference type="ChEBI" id="CHEBI:83421"/>
        <dbReference type="ChEBI" id="CHEBI:456216"/>
        <dbReference type="EC" id="2.7.12.1"/>
    </reaction>
</comment>
<feature type="binding site" evidence="11">
    <location>
        <position position="198"/>
    </location>
    <ligand>
        <name>ATP</name>
        <dbReference type="ChEBI" id="CHEBI:30616"/>
    </ligand>
</feature>
<dbReference type="SMART" id="SM00220">
    <property type="entry name" value="S_TKc"/>
    <property type="match status" value="1"/>
</dbReference>
<dbReference type="EC" id="2.7.12.1" evidence="2"/>
<evidence type="ECO:0000256" key="3">
    <source>
        <dbReference type="ARBA" id="ARBA00022527"/>
    </source>
</evidence>
<reference evidence="14" key="1">
    <citation type="submission" date="2016-10" db="EMBL/GenBank/DDBJ databases">
        <authorList>
            <person name="Benchimol M."/>
            <person name="Almeida L.G."/>
            <person name="Vasconcelos A.T."/>
            <person name="Perreira-Neves A."/>
            <person name="Rosa I.A."/>
            <person name="Tasca T."/>
            <person name="Bogo M.R."/>
            <person name="de Souza W."/>
        </authorList>
    </citation>
    <scope>NUCLEOTIDE SEQUENCE [LARGE SCALE GENOMIC DNA]</scope>
    <source>
        <strain evidence="14">K</strain>
    </source>
</reference>
<dbReference type="Proteomes" id="UP000179807">
    <property type="component" value="Unassembled WGS sequence"/>
</dbReference>
<dbReference type="GO" id="GO:0005524">
    <property type="term" value="F:ATP binding"/>
    <property type="evidence" value="ECO:0007669"/>
    <property type="project" value="UniProtKB-UniRule"/>
</dbReference>
<organism evidence="14 15">
    <name type="scientific">Tritrichomonas foetus</name>
    <dbReference type="NCBI Taxonomy" id="1144522"/>
    <lineage>
        <taxon>Eukaryota</taxon>
        <taxon>Metamonada</taxon>
        <taxon>Parabasalia</taxon>
        <taxon>Tritrichomonadida</taxon>
        <taxon>Tritrichomonadidae</taxon>
        <taxon>Tritrichomonas</taxon>
    </lineage>
</organism>
<comment type="catalytic activity">
    <reaction evidence="9">
        <text>L-threonyl-[protein] + ATP = O-phospho-L-threonyl-[protein] + ADP + H(+)</text>
        <dbReference type="Rhea" id="RHEA:46608"/>
        <dbReference type="Rhea" id="RHEA-COMP:11060"/>
        <dbReference type="Rhea" id="RHEA-COMP:11605"/>
        <dbReference type="ChEBI" id="CHEBI:15378"/>
        <dbReference type="ChEBI" id="CHEBI:30013"/>
        <dbReference type="ChEBI" id="CHEBI:30616"/>
        <dbReference type="ChEBI" id="CHEBI:61977"/>
        <dbReference type="ChEBI" id="CHEBI:456216"/>
        <dbReference type="EC" id="2.7.12.1"/>
    </reaction>
</comment>
<dbReference type="InterPro" id="IPR011009">
    <property type="entry name" value="Kinase-like_dom_sf"/>
</dbReference>
<dbReference type="Gene3D" id="3.30.200.20">
    <property type="entry name" value="Phosphorylase Kinase, domain 1"/>
    <property type="match status" value="1"/>
</dbReference>
<evidence type="ECO:0000256" key="1">
    <source>
        <dbReference type="ARBA" id="ARBA00008867"/>
    </source>
</evidence>
<gene>
    <name evidence="14" type="primary">Dyrk3</name>
    <name evidence="14" type="ORF">TRFO_24792</name>
</gene>
<evidence type="ECO:0000256" key="11">
    <source>
        <dbReference type="PROSITE-ProRule" id="PRU10141"/>
    </source>
</evidence>
<comment type="catalytic activity">
    <reaction evidence="10">
        <text>L-tyrosyl-[protein] + ATP = O-phospho-L-tyrosyl-[protein] + ADP + H(+)</text>
        <dbReference type="Rhea" id="RHEA:10596"/>
        <dbReference type="Rhea" id="RHEA-COMP:10136"/>
        <dbReference type="Rhea" id="RHEA-COMP:20101"/>
        <dbReference type="ChEBI" id="CHEBI:15378"/>
        <dbReference type="ChEBI" id="CHEBI:30616"/>
        <dbReference type="ChEBI" id="CHEBI:46858"/>
        <dbReference type="ChEBI" id="CHEBI:61978"/>
        <dbReference type="ChEBI" id="CHEBI:456216"/>
        <dbReference type="EC" id="2.7.12.1"/>
    </reaction>
</comment>
<feature type="compositionally biased region" description="Polar residues" evidence="12">
    <location>
        <begin position="56"/>
        <end position="72"/>
    </location>
</feature>
<dbReference type="Gene3D" id="1.10.510.10">
    <property type="entry name" value="Transferase(Phosphotransferase) domain 1"/>
    <property type="match status" value="1"/>
</dbReference>
<dbReference type="GeneID" id="94838656"/>
<dbReference type="GO" id="GO:0005856">
    <property type="term" value="C:cytoskeleton"/>
    <property type="evidence" value="ECO:0007669"/>
    <property type="project" value="TreeGrafter"/>
</dbReference>
<dbReference type="PROSITE" id="PS50011">
    <property type="entry name" value="PROTEIN_KINASE_DOM"/>
    <property type="match status" value="1"/>
</dbReference>
<evidence type="ECO:0000256" key="4">
    <source>
        <dbReference type="ARBA" id="ARBA00022679"/>
    </source>
</evidence>
<evidence type="ECO:0000256" key="6">
    <source>
        <dbReference type="ARBA" id="ARBA00022777"/>
    </source>
</evidence>
<dbReference type="InterPro" id="IPR042521">
    <property type="entry name" value="DYRK"/>
</dbReference>
<dbReference type="FunFam" id="1.10.510.10:FF:000624">
    <property type="entry name" value="Mitogen-activated protein kinase"/>
    <property type="match status" value="1"/>
</dbReference>
<accession>A0A1J4KC07</accession>
<dbReference type="InterPro" id="IPR000719">
    <property type="entry name" value="Prot_kinase_dom"/>
</dbReference>
<evidence type="ECO:0000256" key="12">
    <source>
        <dbReference type="SAM" id="MobiDB-lite"/>
    </source>
</evidence>
<evidence type="ECO:0000256" key="5">
    <source>
        <dbReference type="ARBA" id="ARBA00022741"/>
    </source>
</evidence>
<dbReference type="Gene3D" id="3.30.10.30">
    <property type="entry name" value="DYRK"/>
    <property type="match status" value="1"/>
</dbReference>
<keyword evidence="4" id="KW-0808">Transferase</keyword>
<dbReference type="InterPro" id="IPR017441">
    <property type="entry name" value="Protein_kinase_ATP_BS"/>
</dbReference>
<feature type="compositionally biased region" description="Basic and acidic residues" evidence="12">
    <location>
        <begin position="43"/>
        <end position="53"/>
    </location>
</feature>
<dbReference type="AlphaFoldDB" id="A0A1J4KC07"/>
<dbReference type="CDD" id="cd14210">
    <property type="entry name" value="PKc_DYRK"/>
    <property type="match status" value="1"/>
</dbReference>
<proteinExistence type="inferred from homology"/>
<dbReference type="PANTHER" id="PTHR24058">
    <property type="entry name" value="DUAL SPECIFICITY PROTEIN KINASE"/>
    <property type="match status" value="1"/>
</dbReference>
<dbReference type="PANTHER" id="PTHR24058:SF22">
    <property type="entry name" value="DUAL SPECIFICITY TYROSINE-PHOSPHORYLATION-REGULATED KINASE 4"/>
    <property type="match status" value="1"/>
</dbReference>
<feature type="region of interest" description="Disordered" evidence="12">
    <location>
        <begin position="1"/>
        <end position="80"/>
    </location>
</feature>
<dbReference type="Pfam" id="PF00069">
    <property type="entry name" value="Pkinase"/>
    <property type="match status" value="1"/>
</dbReference>
<feature type="region of interest" description="Disordered" evidence="12">
    <location>
        <begin position="486"/>
        <end position="508"/>
    </location>
</feature>
<sequence>MRTVSKPMIASATRQSSKVNASQSKTRKANPKAKMGGQVPRLNLDDFPAKAENKPVPNTSRITTNKSNQARPMTSRVPKSNVLKPTTRKTHVNPIVADGPISPDIAIEKYSSSLNSYEIKEIINFQEIFFIGHSESKISPNSNEATNFGFDDKNHHYRAKIGDHIGFRYEIRAVLGKGAFGQVLRCFDYKTKTYVALKIIVNTPIMQEQGKIEVSILKTLNEKEGHDESCVIKCLDCFVFRNHICVTSEILGSDLYETSRKMRFRPFSISQVKSIGHDILKALEFIHDHNIIHCDMKPENVLLCPGSSQNVKIIDFGSSCKVGEQKYEYIQSRFYRAPEVILGLKYGPAMDIWSFGCIMAEMLLGKPLFAGYDEPEQIEMFLEAFGMPSNELIDKSDRKSYFFDSTYRPISRTKSKKKRRIGGSSLAALTKFNNKLLLDLLAKCFEWDQEKRITATEALNHPFFTSKSTKSSETTTVASSIVRSSNKNNNVAGKNGSNIKTIMNAKWR</sequence>
<protein>
    <recommendedName>
        <fullName evidence="2">dual-specificity kinase</fullName>
        <ecNumber evidence="2">2.7.12.1</ecNumber>
    </recommendedName>
</protein>
<dbReference type="PROSITE" id="PS00108">
    <property type="entry name" value="PROTEIN_KINASE_ST"/>
    <property type="match status" value="1"/>
</dbReference>
<evidence type="ECO:0000313" key="14">
    <source>
        <dbReference type="EMBL" id="OHT06997.1"/>
    </source>
</evidence>
<evidence type="ECO:0000256" key="2">
    <source>
        <dbReference type="ARBA" id="ARBA00013203"/>
    </source>
</evidence>
<name>A0A1J4KC07_9EUKA</name>
<keyword evidence="3" id="KW-0723">Serine/threonine-protein kinase</keyword>
<comment type="caution">
    <text evidence="14">The sequence shown here is derived from an EMBL/GenBank/DDBJ whole genome shotgun (WGS) entry which is preliminary data.</text>
</comment>
<comment type="similarity">
    <text evidence="1">Belongs to the protein kinase superfamily. CMGC Ser/Thr protein kinase family. MNB/DYRK subfamily.</text>
</comment>
<dbReference type="GO" id="GO:0004674">
    <property type="term" value="F:protein serine/threonine kinase activity"/>
    <property type="evidence" value="ECO:0007669"/>
    <property type="project" value="UniProtKB-KW"/>
</dbReference>
<dbReference type="GO" id="GO:0005737">
    <property type="term" value="C:cytoplasm"/>
    <property type="evidence" value="ECO:0007669"/>
    <property type="project" value="TreeGrafter"/>
</dbReference>
<keyword evidence="5 11" id="KW-0547">Nucleotide-binding</keyword>
<dbReference type="GO" id="GO:0004712">
    <property type="term" value="F:protein serine/threonine/tyrosine kinase activity"/>
    <property type="evidence" value="ECO:0007669"/>
    <property type="project" value="UniProtKB-EC"/>
</dbReference>
<keyword evidence="7 11" id="KW-0067">ATP-binding</keyword>
<dbReference type="InterPro" id="IPR050494">
    <property type="entry name" value="Ser_Thr_dual-spec_kinase"/>
</dbReference>
<feature type="compositionally biased region" description="Polar residues" evidence="12">
    <location>
        <begin position="486"/>
        <end position="501"/>
    </location>
</feature>
<dbReference type="RefSeq" id="XP_068360133.1">
    <property type="nucleotide sequence ID" value="XM_068503952.1"/>
</dbReference>
<keyword evidence="15" id="KW-1185">Reference proteome</keyword>
<evidence type="ECO:0000259" key="13">
    <source>
        <dbReference type="PROSITE" id="PS50011"/>
    </source>
</evidence>
<dbReference type="VEuPathDB" id="TrichDB:TRFO_24792"/>
<dbReference type="PROSITE" id="PS00107">
    <property type="entry name" value="PROTEIN_KINASE_ATP"/>
    <property type="match status" value="1"/>
</dbReference>
<evidence type="ECO:0000256" key="10">
    <source>
        <dbReference type="ARBA" id="ARBA00051680"/>
    </source>
</evidence>
<evidence type="ECO:0000256" key="8">
    <source>
        <dbReference type="ARBA" id="ARBA00049003"/>
    </source>
</evidence>
<feature type="domain" description="Protein kinase" evidence="13">
    <location>
        <begin position="169"/>
        <end position="464"/>
    </location>
</feature>
<dbReference type="EMBL" id="MLAK01000708">
    <property type="protein sequence ID" value="OHT06997.1"/>
    <property type="molecule type" value="Genomic_DNA"/>
</dbReference>
<feature type="compositionally biased region" description="Polar residues" evidence="12">
    <location>
        <begin position="12"/>
        <end position="24"/>
    </location>
</feature>
<dbReference type="SUPFAM" id="SSF56112">
    <property type="entry name" value="Protein kinase-like (PK-like)"/>
    <property type="match status" value="1"/>
</dbReference>
<keyword evidence="6 14" id="KW-0418">Kinase</keyword>
<evidence type="ECO:0000256" key="9">
    <source>
        <dbReference type="ARBA" id="ARBA00049308"/>
    </source>
</evidence>
<evidence type="ECO:0000313" key="15">
    <source>
        <dbReference type="Proteomes" id="UP000179807"/>
    </source>
</evidence>
<dbReference type="OrthoDB" id="9332038at2759"/>
<evidence type="ECO:0000256" key="7">
    <source>
        <dbReference type="ARBA" id="ARBA00022840"/>
    </source>
</evidence>